<protein>
    <recommendedName>
        <fullName evidence="3">Pre-peptidase</fullName>
    </recommendedName>
</protein>
<evidence type="ECO:0008006" key="3">
    <source>
        <dbReference type="Google" id="ProtNLM"/>
    </source>
</evidence>
<dbReference type="RefSeq" id="WP_092384442.1">
    <property type="nucleotide sequence ID" value="NZ_LT629787.1"/>
</dbReference>
<keyword evidence="2" id="KW-1185">Reference proteome</keyword>
<reference evidence="2" key="1">
    <citation type="submission" date="2016-10" db="EMBL/GenBank/DDBJ databases">
        <authorList>
            <person name="Varghese N."/>
            <person name="Submissions S."/>
        </authorList>
    </citation>
    <scope>NUCLEOTIDE SEQUENCE [LARGE SCALE GENOMIC DNA]</scope>
    <source>
        <strain evidence="2">CECT 8338</strain>
    </source>
</reference>
<dbReference type="STRING" id="1434072.SAMN05216210_0844"/>
<accession>A0A1H2ELI0</accession>
<sequence length="324" mass="34806">MKNITNPLCVLTAAVSLSLAGCDGSSPSDLVVGELTDVSIGFTETKMDVEITDPGFYSLFTRGDEDSVCKLYDADGALIVEDDDSGSEFNCMINTMLDAGNYTVGLSGYEVSDRGRVQLMLEALPVEQAKVGDVINLDVDAGRGAVIAFDVAEDGAFLLSTTGLMDTECHLYGADGKELGYNDDFGDDENCGLIQTLVSGRYHFVINGYEGEGGRTTFMAAPTEIQTLTLPVGEQQSARLDGAESLINFEVEIVDPGMYVFQTQGETDTYCELRDQSGEMMAENDDGSDHNCRIQHALTAGVYQFNVQGYSGSTGDFTAQADRR</sequence>
<evidence type="ECO:0000313" key="1">
    <source>
        <dbReference type="EMBL" id="SDT96032.1"/>
    </source>
</evidence>
<dbReference type="EMBL" id="LT629787">
    <property type="protein sequence ID" value="SDT96032.1"/>
    <property type="molecule type" value="Genomic_DNA"/>
</dbReference>
<dbReference type="Proteomes" id="UP000243924">
    <property type="component" value="Chromosome I"/>
</dbReference>
<gene>
    <name evidence="1" type="ORF">SAMN05216210_0844</name>
</gene>
<dbReference type="OrthoDB" id="7059761at2"/>
<organism evidence="1 2">
    <name type="scientific">Halopseudomonas salegens</name>
    <dbReference type="NCBI Taxonomy" id="1434072"/>
    <lineage>
        <taxon>Bacteria</taxon>
        <taxon>Pseudomonadati</taxon>
        <taxon>Pseudomonadota</taxon>
        <taxon>Gammaproteobacteria</taxon>
        <taxon>Pseudomonadales</taxon>
        <taxon>Pseudomonadaceae</taxon>
        <taxon>Halopseudomonas</taxon>
    </lineage>
</organism>
<dbReference type="Gene3D" id="2.60.120.380">
    <property type="match status" value="2"/>
</dbReference>
<dbReference type="PROSITE" id="PS51257">
    <property type="entry name" value="PROKAR_LIPOPROTEIN"/>
    <property type="match status" value="1"/>
</dbReference>
<proteinExistence type="predicted"/>
<evidence type="ECO:0000313" key="2">
    <source>
        <dbReference type="Proteomes" id="UP000243924"/>
    </source>
</evidence>
<name>A0A1H2ELI0_9GAMM</name>
<dbReference type="AlphaFoldDB" id="A0A1H2ELI0"/>